<evidence type="ECO:0000256" key="3">
    <source>
        <dbReference type="ARBA" id="ARBA00005840"/>
    </source>
</evidence>
<evidence type="ECO:0000313" key="11">
    <source>
        <dbReference type="EMBL" id="HHE55402.1"/>
    </source>
</evidence>
<dbReference type="Proteomes" id="UP000886111">
    <property type="component" value="Unassembled WGS sequence"/>
</dbReference>
<dbReference type="InterPro" id="IPR003557">
    <property type="entry name" value="Cyt_c_biogenesis_CcmC"/>
</dbReference>
<evidence type="ECO:0000256" key="9">
    <source>
        <dbReference type="SAM" id="Phobius"/>
    </source>
</evidence>
<proteinExistence type="inferred from homology"/>
<dbReference type="InterPro" id="IPR045062">
    <property type="entry name" value="Cyt_c_biogenesis_CcsA/CcmC"/>
</dbReference>
<comment type="subcellular location">
    <subcellularLocation>
        <location evidence="2">Membrane</location>
        <topology evidence="2">Multi-pass membrane protein</topology>
    </subcellularLocation>
</comment>
<name>A0A7V5H492_CALAY</name>
<comment type="caution">
    <text evidence="11">The sequence shown here is derived from an EMBL/GenBank/DDBJ whole genome shotgun (WGS) entry which is preliminary data.</text>
</comment>
<sequence>MSKLWKIILYIGLSLIIIGAFVWAPLEPKILKEYTRIFYFHVPVAWICVLFFLIAAYYSFQFLRTKDLLYDAYAKISNELGILFAILATVTGSIWAKVTWGSFWNWDPRETSIFILLLIYGAYFSLRSAVEQEDRRARLAAVYSLLAFVTVPFFVFVVPRIYFSLHPDPVINTQGKIHLELRQRVVFFSSLIFHTVLYLWLFQMRKTQVKLQMILRQYKENKMLEE</sequence>
<feature type="domain" description="Cytochrome c assembly protein" evidence="10">
    <location>
        <begin position="25"/>
        <end position="158"/>
    </location>
</feature>
<keyword evidence="6" id="KW-0201">Cytochrome c-type biogenesis</keyword>
<feature type="transmembrane region" description="Helical" evidence="9">
    <location>
        <begin position="80"/>
        <end position="100"/>
    </location>
</feature>
<evidence type="ECO:0000256" key="5">
    <source>
        <dbReference type="ARBA" id="ARBA00022692"/>
    </source>
</evidence>
<evidence type="ECO:0000256" key="8">
    <source>
        <dbReference type="ARBA" id="ARBA00023136"/>
    </source>
</evidence>
<dbReference type="GO" id="GO:0005886">
    <property type="term" value="C:plasma membrane"/>
    <property type="evidence" value="ECO:0007669"/>
    <property type="project" value="TreeGrafter"/>
</dbReference>
<reference evidence="11" key="1">
    <citation type="journal article" date="2020" name="mSystems">
        <title>Genome- and Community-Level Interaction Insights into Carbon Utilization and Element Cycling Functions of Hydrothermarchaeota in Hydrothermal Sediment.</title>
        <authorList>
            <person name="Zhou Z."/>
            <person name="Liu Y."/>
            <person name="Xu W."/>
            <person name="Pan J."/>
            <person name="Luo Z.H."/>
            <person name="Li M."/>
        </authorList>
    </citation>
    <scope>NUCLEOTIDE SEQUENCE [LARGE SCALE GENOMIC DNA]</scope>
    <source>
        <strain evidence="11">HyVt-76</strain>
    </source>
</reference>
<evidence type="ECO:0000256" key="4">
    <source>
        <dbReference type="ARBA" id="ARBA00016463"/>
    </source>
</evidence>
<dbReference type="Pfam" id="PF01578">
    <property type="entry name" value="Cytochrom_C_asm"/>
    <property type="match status" value="1"/>
</dbReference>
<accession>A0A7V5H492</accession>
<dbReference type="PANTHER" id="PTHR30071:SF1">
    <property type="entry name" value="CYTOCHROME B_B6 PROTEIN-RELATED"/>
    <property type="match status" value="1"/>
</dbReference>
<dbReference type="InterPro" id="IPR002541">
    <property type="entry name" value="Cyt_c_assembly"/>
</dbReference>
<feature type="transmembrane region" description="Helical" evidence="9">
    <location>
        <begin position="185"/>
        <end position="202"/>
    </location>
</feature>
<keyword evidence="7 9" id="KW-1133">Transmembrane helix</keyword>
<evidence type="ECO:0000256" key="6">
    <source>
        <dbReference type="ARBA" id="ARBA00022748"/>
    </source>
</evidence>
<feature type="transmembrane region" description="Helical" evidence="9">
    <location>
        <begin position="7"/>
        <end position="26"/>
    </location>
</feature>
<dbReference type="PRINTS" id="PR01386">
    <property type="entry name" value="CCMCBIOGNSIS"/>
</dbReference>
<gene>
    <name evidence="11" type="ORF">ENL21_06435</name>
</gene>
<feature type="transmembrane region" description="Helical" evidence="9">
    <location>
        <begin position="142"/>
        <end position="165"/>
    </location>
</feature>
<dbReference type="GO" id="GO:0020037">
    <property type="term" value="F:heme binding"/>
    <property type="evidence" value="ECO:0007669"/>
    <property type="project" value="InterPro"/>
</dbReference>
<dbReference type="EMBL" id="DRTD01000471">
    <property type="protein sequence ID" value="HHE55402.1"/>
    <property type="molecule type" value="Genomic_DNA"/>
</dbReference>
<protein>
    <recommendedName>
        <fullName evidence="4">Heme exporter protein C</fullName>
    </recommendedName>
</protein>
<dbReference type="GO" id="GO:0017004">
    <property type="term" value="P:cytochrome complex assembly"/>
    <property type="evidence" value="ECO:0007669"/>
    <property type="project" value="UniProtKB-KW"/>
</dbReference>
<evidence type="ECO:0000256" key="7">
    <source>
        <dbReference type="ARBA" id="ARBA00022989"/>
    </source>
</evidence>
<dbReference type="PANTHER" id="PTHR30071">
    <property type="entry name" value="HEME EXPORTER PROTEIN C"/>
    <property type="match status" value="1"/>
</dbReference>
<keyword evidence="5 9" id="KW-0812">Transmembrane</keyword>
<evidence type="ECO:0000256" key="1">
    <source>
        <dbReference type="ARBA" id="ARBA00002442"/>
    </source>
</evidence>
<dbReference type="AlphaFoldDB" id="A0A7V5H492"/>
<evidence type="ECO:0000259" key="10">
    <source>
        <dbReference type="Pfam" id="PF01578"/>
    </source>
</evidence>
<feature type="transmembrane region" description="Helical" evidence="9">
    <location>
        <begin position="38"/>
        <end position="60"/>
    </location>
</feature>
<comment type="function">
    <text evidence="1">Required for the export of heme to the periplasm for the biogenesis of c-type cytochromes.</text>
</comment>
<comment type="similarity">
    <text evidence="3">Belongs to the CcmC/CycZ/HelC family.</text>
</comment>
<evidence type="ECO:0000256" key="2">
    <source>
        <dbReference type="ARBA" id="ARBA00004141"/>
    </source>
</evidence>
<keyword evidence="8 9" id="KW-0472">Membrane</keyword>
<feature type="transmembrane region" description="Helical" evidence="9">
    <location>
        <begin position="112"/>
        <end position="130"/>
    </location>
</feature>
<organism evidence="11">
    <name type="scientific">Caldithrix abyssi</name>
    <dbReference type="NCBI Taxonomy" id="187145"/>
    <lineage>
        <taxon>Bacteria</taxon>
        <taxon>Pseudomonadati</taxon>
        <taxon>Calditrichota</taxon>
        <taxon>Calditrichia</taxon>
        <taxon>Calditrichales</taxon>
        <taxon>Calditrichaceae</taxon>
        <taxon>Caldithrix</taxon>
    </lineage>
</organism>
<dbReference type="GO" id="GO:0015232">
    <property type="term" value="F:heme transmembrane transporter activity"/>
    <property type="evidence" value="ECO:0007669"/>
    <property type="project" value="InterPro"/>
</dbReference>